<dbReference type="Proteomes" id="UP001501822">
    <property type="component" value="Unassembled WGS sequence"/>
</dbReference>
<gene>
    <name evidence="1" type="ORF">GCM10010151_42290</name>
</gene>
<dbReference type="EMBL" id="BAAABM010000037">
    <property type="protein sequence ID" value="GAA0348118.1"/>
    <property type="molecule type" value="Genomic_DNA"/>
</dbReference>
<organism evidence="1 2">
    <name type="scientific">Actinoallomurus spadix</name>
    <dbReference type="NCBI Taxonomy" id="79912"/>
    <lineage>
        <taxon>Bacteria</taxon>
        <taxon>Bacillati</taxon>
        <taxon>Actinomycetota</taxon>
        <taxon>Actinomycetes</taxon>
        <taxon>Streptosporangiales</taxon>
        <taxon>Thermomonosporaceae</taxon>
        <taxon>Actinoallomurus</taxon>
    </lineage>
</organism>
<proteinExistence type="predicted"/>
<accession>A0ABP3GNY2</accession>
<dbReference type="InterPro" id="IPR015797">
    <property type="entry name" value="NUDIX_hydrolase-like_dom_sf"/>
</dbReference>
<dbReference type="SUPFAM" id="SSF55811">
    <property type="entry name" value="Nudix"/>
    <property type="match status" value="1"/>
</dbReference>
<dbReference type="RefSeq" id="WP_252801390.1">
    <property type="nucleotide sequence ID" value="NZ_BAAABM010000037.1"/>
</dbReference>
<name>A0ABP3GNY2_9ACTN</name>
<reference evidence="2" key="1">
    <citation type="journal article" date="2019" name="Int. J. Syst. Evol. Microbiol.">
        <title>The Global Catalogue of Microorganisms (GCM) 10K type strain sequencing project: providing services to taxonomists for standard genome sequencing and annotation.</title>
        <authorList>
            <consortium name="The Broad Institute Genomics Platform"/>
            <consortium name="The Broad Institute Genome Sequencing Center for Infectious Disease"/>
            <person name="Wu L."/>
            <person name="Ma J."/>
        </authorList>
    </citation>
    <scope>NUCLEOTIDE SEQUENCE [LARGE SCALE GENOMIC DNA]</scope>
    <source>
        <strain evidence="2">JCM 3146</strain>
    </source>
</reference>
<protein>
    <recommendedName>
        <fullName evidence="3">NUDIX hydrolase</fullName>
    </recommendedName>
</protein>
<evidence type="ECO:0000313" key="1">
    <source>
        <dbReference type="EMBL" id="GAA0348118.1"/>
    </source>
</evidence>
<evidence type="ECO:0000313" key="2">
    <source>
        <dbReference type="Proteomes" id="UP001501822"/>
    </source>
</evidence>
<sequence length="55" mass="6188">MPTDSPDSFARPRVAAGVLFYDEQDRVLMVVPSYKDYRDIPGGYLEHGEPITPAF</sequence>
<comment type="caution">
    <text evidence="1">The sequence shown here is derived from an EMBL/GenBank/DDBJ whole genome shotgun (WGS) entry which is preliminary data.</text>
</comment>
<dbReference type="Gene3D" id="3.90.79.10">
    <property type="entry name" value="Nucleoside Triphosphate Pyrophosphohydrolase"/>
    <property type="match status" value="1"/>
</dbReference>
<evidence type="ECO:0008006" key="3">
    <source>
        <dbReference type="Google" id="ProtNLM"/>
    </source>
</evidence>
<keyword evidence="2" id="KW-1185">Reference proteome</keyword>